<dbReference type="RefSeq" id="WP_382220713.1">
    <property type="nucleotide sequence ID" value="NZ_JBHTCA010000003.1"/>
</dbReference>
<dbReference type="InterPro" id="IPR050256">
    <property type="entry name" value="Glycosyltransferase_2"/>
</dbReference>
<dbReference type="PANTHER" id="PTHR48090">
    <property type="entry name" value="UNDECAPRENYL-PHOSPHATE 4-DEOXY-4-FORMAMIDO-L-ARABINOSE TRANSFERASE-RELATED"/>
    <property type="match status" value="1"/>
</dbReference>
<keyword evidence="1" id="KW-0812">Transmembrane</keyword>
<sequence length="404" mass="44004">MMVITLIAVVLWLVVLLAAVPVLVVWLQVCLAWPSRHQVLPALPHAVPDDGLSEAPSFAVLVPAHNEEAVIADTVRQLMKQLRPTDTLLVVADNCTDATARLAGEAGATVVERSDALRRGKGYALDHGMRWLAARPHAVLIIVDADCRVEPGGLGQLAAKAHAVDRPVQALYLMHAPPSPTLKQRVAAFAWRLKNWVRPLGWHNAGWPCQLMGTGMAFPWAMAQNMALANAELVEDMKLGVDLALAGTPPLFCPQVLVHSHFPTSEQATQGQRKRWEHGHLGVIASQAPRLLAQAWRRRDARLWAMALDLSVPPLALLVLLQLAALGLAGMGAWLGLGSGPLEAAIGCLAMFAMAVGAAWWGWGRSVVSARDLLTVPWYVLGKLPLYLGYVFKRQKEWVRTDRK</sequence>
<proteinExistence type="predicted"/>
<feature type="transmembrane region" description="Helical" evidence="1">
    <location>
        <begin position="315"/>
        <end position="337"/>
    </location>
</feature>
<keyword evidence="1" id="KW-1133">Transmembrane helix</keyword>
<organism evidence="2 3">
    <name type="scientific">Hydrogenophaga atypica</name>
    <dbReference type="NCBI Taxonomy" id="249409"/>
    <lineage>
        <taxon>Bacteria</taxon>
        <taxon>Pseudomonadati</taxon>
        <taxon>Pseudomonadota</taxon>
        <taxon>Betaproteobacteria</taxon>
        <taxon>Burkholderiales</taxon>
        <taxon>Comamonadaceae</taxon>
        <taxon>Hydrogenophaga</taxon>
    </lineage>
</organism>
<dbReference type="Proteomes" id="UP001596501">
    <property type="component" value="Unassembled WGS sequence"/>
</dbReference>
<feature type="transmembrane region" description="Helical" evidence="1">
    <location>
        <begin position="375"/>
        <end position="392"/>
    </location>
</feature>
<gene>
    <name evidence="2" type="ORF">ACFQPB_06190</name>
</gene>
<dbReference type="SUPFAM" id="SSF53448">
    <property type="entry name" value="Nucleotide-diphospho-sugar transferases"/>
    <property type="match status" value="1"/>
</dbReference>
<protein>
    <submittedName>
        <fullName evidence="2">Glycosyltransferase family 2 protein</fullName>
    </submittedName>
</protein>
<dbReference type="InterPro" id="IPR029044">
    <property type="entry name" value="Nucleotide-diphossugar_trans"/>
</dbReference>
<feature type="transmembrane region" description="Helical" evidence="1">
    <location>
        <begin position="344"/>
        <end position="363"/>
    </location>
</feature>
<dbReference type="EMBL" id="JBHTCA010000003">
    <property type="protein sequence ID" value="MFC7408444.1"/>
    <property type="molecule type" value="Genomic_DNA"/>
</dbReference>
<reference evidence="3" key="1">
    <citation type="journal article" date="2019" name="Int. J. Syst. Evol. Microbiol.">
        <title>The Global Catalogue of Microorganisms (GCM) 10K type strain sequencing project: providing services to taxonomists for standard genome sequencing and annotation.</title>
        <authorList>
            <consortium name="The Broad Institute Genomics Platform"/>
            <consortium name="The Broad Institute Genome Sequencing Center for Infectious Disease"/>
            <person name="Wu L."/>
            <person name="Ma J."/>
        </authorList>
    </citation>
    <scope>NUCLEOTIDE SEQUENCE [LARGE SCALE GENOMIC DNA]</scope>
    <source>
        <strain evidence="3">CGMCC 1.12371</strain>
    </source>
</reference>
<dbReference type="CDD" id="cd06438">
    <property type="entry name" value="EpsO_like"/>
    <property type="match status" value="1"/>
</dbReference>
<evidence type="ECO:0000313" key="3">
    <source>
        <dbReference type="Proteomes" id="UP001596501"/>
    </source>
</evidence>
<dbReference type="Pfam" id="PF13641">
    <property type="entry name" value="Glyco_tranf_2_3"/>
    <property type="match status" value="1"/>
</dbReference>
<name>A0ABW2QG63_9BURK</name>
<keyword evidence="1" id="KW-0472">Membrane</keyword>
<dbReference type="Gene3D" id="3.90.550.10">
    <property type="entry name" value="Spore Coat Polysaccharide Biosynthesis Protein SpsA, Chain A"/>
    <property type="match status" value="1"/>
</dbReference>
<evidence type="ECO:0000313" key="2">
    <source>
        <dbReference type="EMBL" id="MFC7408444.1"/>
    </source>
</evidence>
<dbReference type="PANTHER" id="PTHR48090:SF6">
    <property type="entry name" value="SLR5056 PROTEIN"/>
    <property type="match status" value="1"/>
</dbReference>
<evidence type="ECO:0000256" key="1">
    <source>
        <dbReference type="SAM" id="Phobius"/>
    </source>
</evidence>
<comment type="caution">
    <text evidence="2">The sequence shown here is derived from an EMBL/GenBank/DDBJ whole genome shotgun (WGS) entry which is preliminary data.</text>
</comment>
<accession>A0ABW2QG63</accession>
<keyword evidence="3" id="KW-1185">Reference proteome</keyword>